<evidence type="ECO:0000313" key="1">
    <source>
        <dbReference type="EMBL" id="KAG0686490.1"/>
    </source>
</evidence>
<evidence type="ECO:0000313" key="2">
    <source>
        <dbReference type="Proteomes" id="UP000697127"/>
    </source>
</evidence>
<comment type="caution">
    <text evidence="1">The sequence shown here is derived from an EMBL/GenBank/DDBJ whole genome shotgun (WGS) entry which is preliminary data.</text>
</comment>
<accession>A0A9P6WG00</accession>
<dbReference type="EMBL" id="PUHW01000481">
    <property type="protein sequence ID" value="KAG0686490.1"/>
    <property type="molecule type" value="Genomic_DNA"/>
</dbReference>
<keyword evidence="2" id="KW-1185">Reference proteome</keyword>
<reference evidence="1" key="1">
    <citation type="submission" date="2020-11" db="EMBL/GenBank/DDBJ databases">
        <title>Kefir isolates.</title>
        <authorList>
            <person name="Marcisauskas S."/>
            <person name="Kim Y."/>
            <person name="Blasche S."/>
        </authorList>
    </citation>
    <scope>NUCLEOTIDE SEQUENCE</scope>
    <source>
        <strain evidence="1">Olga-1</strain>
    </source>
</reference>
<organism evidence="1 2">
    <name type="scientific">Pichia californica</name>
    <dbReference type="NCBI Taxonomy" id="460514"/>
    <lineage>
        <taxon>Eukaryota</taxon>
        <taxon>Fungi</taxon>
        <taxon>Dikarya</taxon>
        <taxon>Ascomycota</taxon>
        <taxon>Saccharomycotina</taxon>
        <taxon>Pichiomycetes</taxon>
        <taxon>Pichiales</taxon>
        <taxon>Pichiaceae</taxon>
        <taxon>Pichia</taxon>
    </lineage>
</organism>
<dbReference type="AlphaFoldDB" id="A0A9P6WG00"/>
<sequence length="235" mass="27039">MSINFTTTYNPENGYIQFNGDLSEMAFERCMKILRLYKNKAVDDSLEWLLFKIWFDSKFAEEMPAVNLKEFFTSSNITGQQPIMFGRFLVLAIRTYFSQNVTDMVDNQSSGLGFYVELNTMLSNNTGTDVILIKKLLSLMESNPKLEELSKALNIIGYYIPAIKLLSSYLFIANIPRKDVVDFMKSMNIYDVNQKNFASEIPVRQVLTHYKRFKAENVNSWETNTANAISDIGQN</sequence>
<dbReference type="Proteomes" id="UP000697127">
    <property type="component" value="Unassembled WGS sequence"/>
</dbReference>
<proteinExistence type="predicted"/>
<name>A0A9P6WG00_9ASCO</name>
<protein>
    <submittedName>
        <fullName evidence="1">Uncharacterized protein</fullName>
    </submittedName>
</protein>
<gene>
    <name evidence="1" type="ORF">C6P40_003958</name>
</gene>